<evidence type="ECO:0000313" key="7">
    <source>
        <dbReference type="Proteomes" id="UP000257323"/>
    </source>
</evidence>
<evidence type="ECO:0000256" key="5">
    <source>
        <dbReference type="SAM" id="Phobius"/>
    </source>
</evidence>
<comment type="subcellular location">
    <subcellularLocation>
        <location evidence="1">Membrane</location>
        <topology evidence="1">Multi-pass membrane protein</topology>
    </subcellularLocation>
</comment>
<proteinExistence type="predicted"/>
<protein>
    <submittedName>
        <fullName evidence="6">Colicin V production protein</fullName>
    </submittedName>
</protein>
<feature type="transmembrane region" description="Helical" evidence="5">
    <location>
        <begin position="6"/>
        <end position="25"/>
    </location>
</feature>
<evidence type="ECO:0000256" key="1">
    <source>
        <dbReference type="ARBA" id="ARBA00004141"/>
    </source>
</evidence>
<organism evidence="6 7">
    <name type="scientific">Candidatus Saccharicenans subterraneus</name>
    <dbReference type="NCBI Taxonomy" id="2508984"/>
    <lineage>
        <taxon>Bacteria</taxon>
        <taxon>Candidatus Aminicenantota</taxon>
        <taxon>Candidatus Aminicenantia</taxon>
        <taxon>Candidatus Aminicenantales</taxon>
        <taxon>Candidatus Saccharicenantaceae</taxon>
        <taxon>Candidatus Saccharicenans</taxon>
    </lineage>
</organism>
<feature type="transmembrane region" description="Helical" evidence="5">
    <location>
        <begin position="32"/>
        <end position="49"/>
    </location>
</feature>
<dbReference type="PANTHER" id="PTHR36926:SF1">
    <property type="entry name" value="COLICIN V PRODUCTION PROTEIN"/>
    <property type="match status" value="1"/>
</dbReference>
<evidence type="ECO:0000256" key="3">
    <source>
        <dbReference type="ARBA" id="ARBA00022989"/>
    </source>
</evidence>
<evidence type="ECO:0000256" key="2">
    <source>
        <dbReference type="ARBA" id="ARBA00022692"/>
    </source>
</evidence>
<dbReference type="AlphaFoldDB" id="A0A3E2BPV8"/>
<gene>
    <name evidence="6" type="ORF">OP8BY_1290</name>
</gene>
<feature type="transmembrane region" description="Helical" evidence="5">
    <location>
        <begin position="102"/>
        <end position="127"/>
    </location>
</feature>
<dbReference type="PANTHER" id="PTHR36926">
    <property type="entry name" value="COLICIN V PRODUCTION PROTEIN"/>
    <property type="match status" value="1"/>
</dbReference>
<sequence>MSFHLNWLDTLLLVILLITFIIGLVKGFIRQIIGILAVVAGIILASRYYGWLSWQLFSRIESDFWRNGLSFLVIFFGVVLVGWLIGFLLSKLMKGTLSLANHLLGGALGLLKGVLIGAVIIFAMLSFDFQRQAIIGSRLAPAMVKISRAIVLLIPQNLRDRFSDTVKRYEGKGGRHEQKI</sequence>
<evidence type="ECO:0000256" key="4">
    <source>
        <dbReference type="ARBA" id="ARBA00023136"/>
    </source>
</evidence>
<comment type="caution">
    <text evidence="6">The sequence shown here is derived from an EMBL/GenBank/DDBJ whole genome shotgun (WGS) entry which is preliminary data.</text>
</comment>
<reference evidence="6 7" key="1">
    <citation type="submission" date="2018-08" db="EMBL/GenBank/DDBJ databases">
        <title>Genome analysis of the thermophilic bacterium of the candidate phylum Aminicenantes from deep subsurface aquifer revealed its physiology and ecological role.</title>
        <authorList>
            <person name="Kadnikov V.V."/>
            <person name="Mardanov A.V."/>
            <person name="Beletsky A.V."/>
            <person name="Karnachuk O.V."/>
            <person name="Ravin N.V."/>
        </authorList>
    </citation>
    <scope>NUCLEOTIDE SEQUENCE [LARGE SCALE GENOMIC DNA]</scope>
    <source>
        <strain evidence="6">BY38</strain>
    </source>
</reference>
<dbReference type="InterPro" id="IPR003825">
    <property type="entry name" value="Colicin-V_CvpA"/>
</dbReference>
<dbReference type="Proteomes" id="UP000257323">
    <property type="component" value="Unassembled WGS sequence"/>
</dbReference>
<accession>A0A3E2BPV8</accession>
<dbReference type="EMBL" id="QUAH01000002">
    <property type="protein sequence ID" value="RFT16677.1"/>
    <property type="molecule type" value="Genomic_DNA"/>
</dbReference>
<name>A0A3E2BPV8_9BACT</name>
<dbReference type="InterPro" id="IPR052719">
    <property type="entry name" value="CvpA-like"/>
</dbReference>
<keyword evidence="4 5" id="KW-0472">Membrane</keyword>
<dbReference type="GO" id="GO:0009403">
    <property type="term" value="P:toxin biosynthetic process"/>
    <property type="evidence" value="ECO:0007669"/>
    <property type="project" value="InterPro"/>
</dbReference>
<keyword evidence="3 5" id="KW-1133">Transmembrane helix</keyword>
<keyword evidence="2 5" id="KW-0812">Transmembrane</keyword>
<feature type="transmembrane region" description="Helical" evidence="5">
    <location>
        <begin position="69"/>
        <end position="90"/>
    </location>
</feature>
<evidence type="ECO:0000313" key="6">
    <source>
        <dbReference type="EMBL" id="RFT16677.1"/>
    </source>
</evidence>
<dbReference type="GO" id="GO:0016020">
    <property type="term" value="C:membrane"/>
    <property type="evidence" value="ECO:0007669"/>
    <property type="project" value="UniProtKB-SubCell"/>
</dbReference>
<dbReference type="Pfam" id="PF02674">
    <property type="entry name" value="Colicin_V"/>
    <property type="match status" value="1"/>
</dbReference>